<feature type="transmembrane region" description="Helical" evidence="1">
    <location>
        <begin position="67"/>
        <end position="88"/>
    </location>
</feature>
<feature type="transmembrane region" description="Helical" evidence="1">
    <location>
        <begin position="12"/>
        <end position="39"/>
    </location>
</feature>
<keyword evidence="1" id="KW-1133">Transmembrane helix</keyword>
<dbReference type="RefSeq" id="WP_107395407.1">
    <property type="nucleotide sequence ID" value="NZ_PHHF01000064.1"/>
</dbReference>
<dbReference type="AlphaFoldDB" id="A0A2T4HRJ5"/>
<evidence type="ECO:0000256" key="1">
    <source>
        <dbReference type="SAM" id="Phobius"/>
    </source>
</evidence>
<protein>
    <submittedName>
        <fullName evidence="2">Uncharacterized protein</fullName>
    </submittedName>
</protein>
<evidence type="ECO:0000313" key="2">
    <source>
        <dbReference type="EMBL" id="PTD18415.1"/>
    </source>
</evidence>
<name>A0A2T4HRJ5_9SPHN</name>
<proteinExistence type="predicted"/>
<sequence>MQQLTQIELANWLALYVATGLCCAIAFALAWATAAYEIYQERPWLTIRSFRSVALFIPRTWWRWQKLYLTSMPVTLGIVGLFATSLRWG</sequence>
<keyword evidence="1" id="KW-0812">Transmembrane</keyword>
<dbReference type="Proteomes" id="UP000241206">
    <property type="component" value="Unassembled WGS sequence"/>
</dbReference>
<keyword evidence="3" id="KW-1185">Reference proteome</keyword>
<comment type="caution">
    <text evidence="2">The sequence shown here is derived from an EMBL/GenBank/DDBJ whole genome shotgun (WGS) entry which is preliminary data.</text>
</comment>
<reference evidence="2 3" key="1">
    <citation type="submission" date="2017-11" db="EMBL/GenBank/DDBJ databases">
        <title>Sphingomonas oleivorans sp. nov., isolated from oil-contaminated soil.</title>
        <authorList>
            <person name="Wang L."/>
            <person name="Chen L."/>
        </authorList>
    </citation>
    <scope>NUCLEOTIDE SEQUENCE [LARGE SCALE GENOMIC DNA]</scope>
    <source>
        <strain evidence="2 3">K101</strain>
    </source>
</reference>
<organism evidence="2 3">
    <name type="scientific">Edaphosphingomonas fennica</name>
    <dbReference type="NCBI Taxonomy" id="114404"/>
    <lineage>
        <taxon>Bacteria</taxon>
        <taxon>Pseudomonadati</taxon>
        <taxon>Pseudomonadota</taxon>
        <taxon>Alphaproteobacteria</taxon>
        <taxon>Sphingomonadales</taxon>
        <taxon>Rhizorhabdaceae</taxon>
        <taxon>Edaphosphingomonas</taxon>
    </lineage>
</organism>
<keyword evidence="1" id="KW-0472">Membrane</keyword>
<accession>A0A2T4HRJ5</accession>
<evidence type="ECO:0000313" key="3">
    <source>
        <dbReference type="Proteomes" id="UP000241206"/>
    </source>
</evidence>
<dbReference type="EMBL" id="PHHF01000064">
    <property type="protein sequence ID" value="PTD18415.1"/>
    <property type="molecule type" value="Genomic_DNA"/>
</dbReference>
<gene>
    <name evidence="2" type="ORF">CV103_14980</name>
</gene>